<dbReference type="AlphaFoldDB" id="A0A9P4XNH6"/>
<comment type="caution">
    <text evidence="2">The sequence shown here is derived from an EMBL/GenBank/DDBJ whole genome shotgun (WGS) entry which is preliminary data.</text>
</comment>
<sequence length="229" mass="24862">MCAASEALASFDLSGTGIKIKIKNQIQWLSFACKLWVTLVLPETKTASAYGILGPSIPKPRAMLCTDYAGCHWAMRPIAGNSKSHGSRPDVKLSDHGANLTSCCWPLPEPMALPLQLSWLRMPGRLATPTSNWLRMRRGDGTQEKPRLQRSHASFSPSHLVPSTLSSHSLLEHPLPWRPADPSQATATTWCYYQPAATIPKTADKVVLVTLVPVSGLADSCSIGRHGIS</sequence>
<feature type="compositionally biased region" description="Basic and acidic residues" evidence="1">
    <location>
        <begin position="137"/>
        <end position="147"/>
    </location>
</feature>
<keyword evidence="3" id="KW-1185">Reference proteome</keyword>
<reference evidence="2 3" key="1">
    <citation type="submission" date="2018-06" db="EMBL/GenBank/DDBJ databases">
        <title>Genome analysis of cellulolytic fungus Trichoderma lentiforme CFAM-422.</title>
        <authorList>
            <person name="Steindorff A.S."/>
            <person name="Formighieri E.F."/>
            <person name="Midorikawa G.E.O."/>
            <person name="Tamietti M.S."/>
            <person name="Ramos E.Z."/>
            <person name="Silva A.S."/>
            <person name="Bon E.P.S."/>
            <person name="Mendes T.D."/>
            <person name="Damaso M.C.T."/>
            <person name="Favaro L.C.L."/>
        </authorList>
    </citation>
    <scope>NUCLEOTIDE SEQUENCE [LARGE SCALE GENOMIC DNA]</scope>
    <source>
        <strain evidence="2 3">CFAM-422</strain>
    </source>
</reference>
<evidence type="ECO:0000313" key="3">
    <source>
        <dbReference type="Proteomes" id="UP000801864"/>
    </source>
</evidence>
<name>A0A9P4XNH6_9HYPO</name>
<dbReference type="EMBL" id="QLNT01000003">
    <property type="protein sequence ID" value="KAF3075820.1"/>
    <property type="molecule type" value="Genomic_DNA"/>
</dbReference>
<proteinExistence type="predicted"/>
<gene>
    <name evidence="2" type="ORF">CFAM422_002082</name>
</gene>
<protein>
    <submittedName>
        <fullName evidence="2">Uncharacterized protein</fullName>
    </submittedName>
</protein>
<organism evidence="2 3">
    <name type="scientific">Trichoderma lentiforme</name>
    <dbReference type="NCBI Taxonomy" id="1567552"/>
    <lineage>
        <taxon>Eukaryota</taxon>
        <taxon>Fungi</taxon>
        <taxon>Dikarya</taxon>
        <taxon>Ascomycota</taxon>
        <taxon>Pezizomycotina</taxon>
        <taxon>Sordariomycetes</taxon>
        <taxon>Hypocreomycetidae</taxon>
        <taxon>Hypocreales</taxon>
        <taxon>Hypocreaceae</taxon>
        <taxon>Trichoderma</taxon>
    </lineage>
</organism>
<feature type="region of interest" description="Disordered" evidence="1">
    <location>
        <begin position="136"/>
        <end position="159"/>
    </location>
</feature>
<accession>A0A9P4XNH6</accession>
<dbReference type="Proteomes" id="UP000801864">
    <property type="component" value="Unassembled WGS sequence"/>
</dbReference>
<evidence type="ECO:0000256" key="1">
    <source>
        <dbReference type="SAM" id="MobiDB-lite"/>
    </source>
</evidence>
<evidence type="ECO:0000313" key="2">
    <source>
        <dbReference type="EMBL" id="KAF3075820.1"/>
    </source>
</evidence>